<comment type="subcellular location">
    <subcellularLocation>
        <location evidence="6">Cell membrane</location>
        <topology evidence="6">Peripheral membrane protein</topology>
    </subcellularLocation>
</comment>
<organism evidence="8 9">
    <name type="scientific">Halapricum desulfuricans</name>
    <dbReference type="NCBI Taxonomy" id="2841257"/>
    <lineage>
        <taxon>Archaea</taxon>
        <taxon>Methanobacteriati</taxon>
        <taxon>Methanobacteriota</taxon>
        <taxon>Stenosarchaea group</taxon>
        <taxon>Halobacteria</taxon>
        <taxon>Halobacteriales</taxon>
        <taxon>Haloarculaceae</taxon>
        <taxon>Halapricum</taxon>
    </lineage>
</organism>
<gene>
    <name evidence="6" type="primary">dabA</name>
    <name evidence="8" type="ORF">HSEST_0454</name>
</gene>
<evidence type="ECO:0000256" key="2">
    <source>
        <dbReference type="ARBA" id="ARBA00022475"/>
    </source>
</evidence>
<evidence type="ECO:0000313" key="9">
    <source>
        <dbReference type="Proteomes" id="UP000663292"/>
    </source>
</evidence>
<keyword evidence="5 6" id="KW-0472">Membrane</keyword>
<dbReference type="GO" id="GO:0008270">
    <property type="term" value="F:zinc ion binding"/>
    <property type="evidence" value="ECO:0007669"/>
    <property type="project" value="UniProtKB-UniRule"/>
</dbReference>
<comment type="subunit">
    <text evidence="6">Forms a complex with DabB.</text>
</comment>
<feature type="binding site" evidence="6">
    <location>
        <position position="298"/>
    </location>
    <ligand>
        <name>Zn(2+)</name>
        <dbReference type="ChEBI" id="CHEBI:29105"/>
    </ligand>
</feature>
<keyword evidence="2 6" id="KW-1003">Cell membrane</keyword>
<comment type="cofactor">
    <cofactor evidence="6">
        <name>Zn(2+)</name>
        <dbReference type="ChEBI" id="CHEBI:29105"/>
    </cofactor>
</comment>
<dbReference type="Pfam" id="PF10070">
    <property type="entry name" value="DabA"/>
    <property type="match status" value="1"/>
</dbReference>
<feature type="binding site" evidence="6">
    <location>
        <position position="300"/>
    </location>
    <ligand>
        <name>Zn(2+)</name>
        <dbReference type="ChEBI" id="CHEBI:29105"/>
    </ligand>
</feature>
<reference evidence="8 9" key="1">
    <citation type="submission" date="2020-11" db="EMBL/GenBank/DDBJ databases">
        <title>Carbohydrate-dependent, anaerobic sulfur respiration: A novel catabolism in halophilic archaea.</title>
        <authorList>
            <person name="Sorokin D.Y."/>
            <person name="Messina E."/>
            <person name="Smedile F."/>
            <person name="La Cono V."/>
            <person name="Hallsworth J.E."/>
            <person name="Yakimov M.M."/>
        </authorList>
    </citation>
    <scope>NUCLEOTIDE SEQUENCE [LARGE SCALE GENOMIC DNA]</scope>
    <source>
        <strain evidence="8 9">HSR-Est</strain>
    </source>
</reference>
<feature type="region of interest" description="Disordered" evidence="7">
    <location>
        <begin position="576"/>
        <end position="602"/>
    </location>
</feature>
<evidence type="ECO:0000256" key="4">
    <source>
        <dbReference type="ARBA" id="ARBA00022833"/>
    </source>
</evidence>
<keyword evidence="1 6" id="KW-0813">Transport</keyword>
<proteinExistence type="inferred from homology"/>
<dbReference type="AlphaFoldDB" id="A0A897NT84"/>
<feature type="compositionally biased region" description="Low complexity" evidence="7">
    <location>
        <begin position="789"/>
        <end position="801"/>
    </location>
</feature>
<comment type="similarity">
    <text evidence="6">Belongs to the inorganic carbon transporter (TC 9.A.2) DabA family.</text>
</comment>
<dbReference type="Proteomes" id="UP000663292">
    <property type="component" value="Chromosome"/>
</dbReference>
<keyword evidence="9" id="KW-1185">Reference proteome</keyword>
<feature type="region of interest" description="Disordered" evidence="7">
    <location>
        <begin position="782"/>
        <end position="801"/>
    </location>
</feature>
<sequence length="801" mass="86949">MSTKSAIRDSIDRAATTVGSVWPLHSFVTANPLSGFEDQPFGEAVEQAAALLGGRGYPSAETFRTALQRGQIDPEILETELAEAGYEDDPAELLGRMADATDAPASETDTATEHVDQVLAKWLSAFLEEGSAHWPMPNRESGFYTAFRAVVEYDSDVPDAGVLEDLPETPIEAIETVLEPYPESQWVPIFEEQLAALPGWTGYIKQRAESGNEWQSAYPISLEGYLAARLALLDAVDADIEPAAGSLDTNGVDELAQAFLRAWEATYRADLVGTVAAESRSMADSDPSGRPDAQLVFCIDTRSEIIRRHIEAAGGYETRGYAGFFGIPMEYQGYDADVSVDSCPPILDAEHHVTDFPTDSDTRTRHDRWTGIREAATDVIESLETNAATAYGFVETTGSGYGLALAARTLVPERVYDLLGATEESVPNKQEFCEPLVHHQHEYAGDLPVGITTEEKVEYAATAFDLMGWEEFGRLVVFVGHASETTNNPYDASLDCGACAGNPGGPNARVLAAICNDPEVKTELREQGFEIPDDTVFLAGQHNTTTDEIELYDGNVPETHADDLEQLRGDLDTAREHAAAERAESMGSDGSASTRETERRAADWAEVRPEWGLAGNAGFVVGSRELTSDLDLDGRSFLHSYDWSTDPDGEALEAIMTGPMIVTQWINAQYYFSTVDNAVYGSGSKVTHNPVGNIGVYQGNGGDLMAGLPLQSLMAADDEPHHQPLRLSTVVHAPVERVTGILASHEELATLLDNDWLSLTVVDPTQDHHAFQYQSDLEWTPVSERPEADQPVPAAPVVADD</sequence>
<dbReference type="RefSeq" id="WP_229121951.1">
    <property type="nucleotide sequence ID" value="NZ_CP064791.1"/>
</dbReference>
<keyword evidence="3 6" id="KW-0479">Metal-binding</keyword>
<evidence type="ECO:0000256" key="1">
    <source>
        <dbReference type="ARBA" id="ARBA00022448"/>
    </source>
</evidence>
<evidence type="ECO:0000256" key="6">
    <source>
        <dbReference type="HAMAP-Rule" id="MF_01871"/>
    </source>
</evidence>
<dbReference type="GeneID" id="68857094"/>
<dbReference type="HAMAP" id="MF_01871">
    <property type="entry name" value="DabA"/>
    <property type="match status" value="1"/>
</dbReference>
<evidence type="ECO:0000313" key="8">
    <source>
        <dbReference type="EMBL" id="QSG14003.1"/>
    </source>
</evidence>
<dbReference type="EMBL" id="CP064791">
    <property type="protein sequence ID" value="QSG14003.1"/>
    <property type="molecule type" value="Genomic_DNA"/>
</dbReference>
<accession>A0A897NT84</accession>
<comment type="function">
    <text evidence="6">Part of an energy-coupled inorganic carbon pump.</text>
</comment>
<feature type="binding site" evidence="6">
    <location>
        <position position="481"/>
    </location>
    <ligand>
        <name>Zn(2+)</name>
        <dbReference type="ChEBI" id="CHEBI:29105"/>
    </ligand>
</feature>
<dbReference type="PANTHER" id="PTHR38344:SF1">
    <property type="entry name" value="INORGANIC CARBON TRANSPORTER SUBUNIT DABA-RELATED"/>
    <property type="match status" value="1"/>
</dbReference>
<dbReference type="InterPro" id="IPR018752">
    <property type="entry name" value="DabA"/>
</dbReference>
<evidence type="ECO:0000256" key="3">
    <source>
        <dbReference type="ARBA" id="ARBA00022723"/>
    </source>
</evidence>
<evidence type="ECO:0000256" key="5">
    <source>
        <dbReference type="ARBA" id="ARBA00023136"/>
    </source>
</evidence>
<feature type="binding site" evidence="6">
    <location>
        <position position="496"/>
    </location>
    <ligand>
        <name>Zn(2+)</name>
        <dbReference type="ChEBI" id="CHEBI:29105"/>
    </ligand>
</feature>
<name>A0A897NT84_9EURY</name>
<dbReference type="GO" id="GO:0005886">
    <property type="term" value="C:plasma membrane"/>
    <property type="evidence" value="ECO:0007669"/>
    <property type="project" value="UniProtKB-SubCell"/>
</dbReference>
<keyword evidence="4 6" id="KW-0862">Zinc</keyword>
<protein>
    <recommendedName>
        <fullName evidence="6">Probable inorganic carbon transporter subunit DabA</fullName>
    </recommendedName>
</protein>
<evidence type="ECO:0000256" key="7">
    <source>
        <dbReference type="SAM" id="MobiDB-lite"/>
    </source>
</evidence>
<dbReference type="PANTHER" id="PTHR38344">
    <property type="entry name" value="UPF0753 PROTEIN AQ_863"/>
    <property type="match status" value="1"/>
</dbReference>